<gene>
    <name evidence="1" type="ORF">Salat_1668400</name>
</gene>
<accession>A0AAE1Y6S6</accession>
<organism evidence="1 2">
    <name type="scientific">Sesamum alatum</name>
    <dbReference type="NCBI Taxonomy" id="300844"/>
    <lineage>
        <taxon>Eukaryota</taxon>
        <taxon>Viridiplantae</taxon>
        <taxon>Streptophyta</taxon>
        <taxon>Embryophyta</taxon>
        <taxon>Tracheophyta</taxon>
        <taxon>Spermatophyta</taxon>
        <taxon>Magnoliopsida</taxon>
        <taxon>eudicotyledons</taxon>
        <taxon>Gunneridae</taxon>
        <taxon>Pentapetalae</taxon>
        <taxon>asterids</taxon>
        <taxon>lamiids</taxon>
        <taxon>Lamiales</taxon>
        <taxon>Pedaliaceae</taxon>
        <taxon>Sesamum</taxon>
    </lineage>
</organism>
<evidence type="ECO:0000313" key="2">
    <source>
        <dbReference type="Proteomes" id="UP001293254"/>
    </source>
</evidence>
<proteinExistence type="predicted"/>
<protein>
    <submittedName>
        <fullName evidence="1">Uncharacterized protein</fullName>
    </submittedName>
</protein>
<reference evidence="1" key="2">
    <citation type="journal article" date="2024" name="Plant">
        <title>Genomic evolution and insights into agronomic trait innovations of Sesamum species.</title>
        <authorList>
            <person name="Miao H."/>
            <person name="Wang L."/>
            <person name="Qu L."/>
            <person name="Liu H."/>
            <person name="Sun Y."/>
            <person name="Le M."/>
            <person name="Wang Q."/>
            <person name="Wei S."/>
            <person name="Zheng Y."/>
            <person name="Lin W."/>
            <person name="Duan Y."/>
            <person name="Cao H."/>
            <person name="Xiong S."/>
            <person name="Wang X."/>
            <person name="Wei L."/>
            <person name="Li C."/>
            <person name="Ma Q."/>
            <person name="Ju M."/>
            <person name="Zhao R."/>
            <person name="Li G."/>
            <person name="Mu C."/>
            <person name="Tian Q."/>
            <person name="Mei H."/>
            <person name="Zhang T."/>
            <person name="Gao T."/>
            <person name="Zhang H."/>
        </authorList>
    </citation>
    <scope>NUCLEOTIDE SEQUENCE</scope>
    <source>
        <strain evidence="1">3651</strain>
    </source>
</reference>
<dbReference type="Proteomes" id="UP001293254">
    <property type="component" value="Unassembled WGS sequence"/>
</dbReference>
<evidence type="ECO:0000313" key="1">
    <source>
        <dbReference type="EMBL" id="KAK4424748.1"/>
    </source>
</evidence>
<keyword evidence="2" id="KW-1185">Reference proteome</keyword>
<dbReference type="EMBL" id="JACGWO010000006">
    <property type="protein sequence ID" value="KAK4424748.1"/>
    <property type="molecule type" value="Genomic_DNA"/>
</dbReference>
<reference evidence="1" key="1">
    <citation type="submission" date="2020-06" db="EMBL/GenBank/DDBJ databases">
        <authorList>
            <person name="Li T."/>
            <person name="Hu X."/>
            <person name="Zhang T."/>
            <person name="Song X."/>
            <person name="Zhang H."/>
            <person name="Dai N."/>
            <person name="Sheng W."/>
            <person name="Hou X."/>
            <person name="Wei L."/>
        </authorList>
    </citation>
    <scope>NUCLEOTIDE SEQUENCE</scope>
    <source>
        <strain evidence="1">3651</strain>
        <tissue evidence="1">Leaf</tissue>
    </source>
</reference>
<comment type="caution">
    <text evidence="1">The sequence shown here is derived from an EMBL/GenBank/DDBJ whole genome shotgun (WGS) entry which is preliminary data.</text>
</comment>
<name>A0AAE1Y6S6_9LAMI</name>
<dbReference type="AlphaFoldDB" id="A0AAE1Y6S6"/>
<sequence length="155" mass="16422">MAHGYLICLAISGLMGQSIGELGSQLKLTEEEAMGEVISDDIWAQQPIDSTEQGPIARKGPPHSRANDVDVGITRGGAVDWQPPHVMTVVSRGSPAQVDDGDGPLETRGSPPGFTVAFESELVSIPLRFCAILRGRGWVPDKGADGLEEAPKLHT</sequence>